<reference evidence="2" key="1">
    <citation type="submission" date="2022-08" db="EMBL/GenBank/DDBJ databases">
        <authorList>
            <person name="Deng Y."/>
            <person name="Han X.-F."/>
            <person name="Zhang Y.-Q."/>
        </authorList>
    </citation>
    <scope>NUCLEOTIDE SEQUENCE</scope>
    <source>
        <strain evidence="2">CPCC 203386</strain>
    </source>
</reference>
<dbReference type="Proteomes" id="UP001165586">
    <property type="component" value="Unassembled WGS sequence"/>
</dbReference>
<name>A0ABT2H8V8_9MICO</name>
<evidence type="ECO:0000313" key="2">
    <source>
        <dbReference type="EMBL" id="MCS5736369.1"/>
    </source>
</evidence>
<organism evidence="2 3">
    <name type="scientific">Herbiconiux daphne</name>
    <dbReference type="NCBI Taxonomy" id="2970914"/>
    <lineage>
        <taxon>Bacteria</taxon>
        <taxon>Bacillati</taxon>
        <taxon>Actinomycetota</taxon>
        <taxon>Actinomycetes</taxon>
        <taxon>Micrococcales</taxon>
        <taxon>Microbacteriaceae</taxon>
        <taxon>Herbiconiux</taxon>
    </lineage>
</organism>
<evidence type="ECO:0000313" key="3">
    <source>
        <dbReference type="Proteomes" id="UP001165586"/>
    </source>
</evidence>
<feature type="region of interest" description="Disordered" evidence="1">
    <location>
        <begin position="66"/>
        <end position="90"/>
    </location>
</feature>
<protein>
    <submittedName>
        <fullName evidence="2">Uncharacterized protein</fullName>
    </submittedName>
</protein>
<evidence type="ECO:0000256" key="1">
    <source>
        <dbReference type="SAM" id="MobiDB-lite"/>
    </source>
</evidence>
<sequence>MPMFIAREFIFDTNGGKSLNDLNTLSATQNAIPGIVMTPKEINVIKDMILVSNLYSSSFAQCERFKQSDHEVSPPSGQQATAKAGDLRPD</sequence>
<proteinExistence type="predicted"/>
<keyword evidence="3" id="KW-1185">Reference proteome</keyword>
<accession>A0ABT2H8V8</accession>
<gene>
    <name evidence="2" type="ORF">N1032_21775</name>
</gene>
<dbReference type="RefSeq" id="WP_259542266.1">
    <property type="nucleotide sequence ID" value="NZ_JANLCJ010000018.1"/>
</dbReference>
<comment type="caution">
    <text evidence="2">The sequence shown here is derived from an EMBL/GenBank/DDBJ whole genome shotgun (WGS) entry which is preliminary data.</text>
</comment>
<dbReference type="EMBL" id="JANLCJ010000018">
    <property type="protein sequence ID" value="MCS5736369.1"/>
    <property type="molecule type" value="Genomic_DNA"/>
</dbReference>